<dbReference type="KEGG" id="pspi:PS2015_1758"/>
<feature type="transmembrane region" description="Helical" evidence="1">
    <location>
        <begin position="28"/>
        <end position="45"/>
    </location>
</feature>
<feature type="transmembrane region" description="Helical" evidence="1">
    <location>
        <begin position="113"/>
        <end position="130"/>
    </location>
</feature>
<keyword evidence="1" id="KW-1133">Transmembrane helix</keyword>
<dbReference type="EMBL" id="CP013189">
    <property type="protein sequence ID" value="ALO46408.1"/>
    <property type="molecule type" value="Genomic_DNA"/>
</dbReference>
<feature type="transmembrane region" description="Helical" evidence="1">
    <location>
        <begin position="234"/>
        <end position="252"/>
    </location>
</feature>
<evidence type="ECO:0000313" key="3">
    <source>
        <dbReference type="Proteomes" id="UP000065641"/>
    </source>
</evidence>
<feature type="transmembrane region" description="Helical" evidence="1">
    <location>
        <begin position="211"/>
        <end position="228"/>
    </location>
</feature>
<protein>
    <recommendedName>
        <fullName evidence="4">O-antigen polymerase</fullName>
    </recommendedName>
</protein>
<dbReference type="Proteomes" id="UP000065641">
    <property type="component" value="Chromosome"/>
</dbReference>
<feature type="transmembrane region" description="Helical" evidence="1">
    <location>
        <begin position="381"/>
        <end position="402"/>
    </location>
</feature>
<evidence type="ECO:0000313" key="2">
    <source>
        <dbReference type="EMBL" id="ALO46408.1"/>
    </source>
</evidence>
<organism evidence="2 3">
    <name type="scientific">Pseudohongiella spirulinae</name>
    <dbReference type="NCBI Taxonomy" id="1249552"/>
    <lineage>
        <taxon>Bacteria</taxon>
        <taxon>Pseudomonadati</taxon>
        <taxon>Pseudomonadota</taxon>
        <taxon>Gammaproteobacteria</taxon>
        <taxon>Pseudomonadales</taxon>
        <taxon>Pseudohongiellaceae</taxon>
        <taxon>Pseudohongiella</taxon>
    </lineage>
</organism>
<feature type="transmembrane region" description="Helical" evidence="1">
    <location>
        <begin position="343"/>
        <end position="361"/>
    </location>
</feature>
<feature type="transmembrane region" description="Helical" evidence="1">
    <location>
        <begin position="414"/>
        <end position="436"/>
    </location>
</feature>
<feature type="transmembrane region" description="Helical" evidence="1">
    <location>
        <begin position="75"/>
        <end position="101"/>
    </location>
</feature>
<keyword evidence="1" id="KW-0472">Membrane</keyword>
<sequence length="440" mass="50003">MTNLSAIQIIPSIKIHGSRISNLAIHKYIWIYLTFFPVLPGILGANLAQQLMHVIFLPACLILIIYKAKFIDKRTILYGTAIVCAIMFFYSITAITMTAMLTVRDITDIVRPGIYFMYFILPLCVHLNFDEFTKLIEFLKKLIVVQLIFSLFIYFPILWPIVDIFKGRPSDDMALHFYRWSGTYGFPSDFSFLLSFYIFFYISLIQIKGKLPARELIIFGCCAVALYMTFSRGGIFATVGILIIQLIATGLIARIKVLVMSITLTLFMIGYFSSNSSENYGIYTEYLTSVFTQDIDSSASHRIRELELARDSALRNPPLGIGPARVEIASQISVIESFYGYHLIKWGIAGLLFMLAIKLTITRHSISFYKKYKVHESTHEVSAFALAVALITMSEILLFGLSSAITDRLKTLPTYYLFVGYVFMLKAQTNSLRVILKHSQ</sequence>
<feature type="transmembrane region" description="Helical" evidence="1">
    <location>
        <begin position="51"/>
        <end position="68"/>
    </location>
</feature>
<dbReference type="STRING" id="1249552.PS2015_1758"/>
<keyword evidence="1" id="KW-0812">Transmembrane</keyword>
<evidence type="ECO:0000256" key="1">
    <source>
        <dbReference type="SAM" id="Phobius"/>
    </source>
</evidence>
<proteinExistence type="predicted"/>
<feature type="transmembrane region" description="Helical" evidence="1">
    <location>
        <begin position="257"/>
        <end position="274"/>
    </location>
</feature>
<reference evidence="2 3" key="1">
    <citation type="submission" date="2015-11" db="EMBL/GenBank/DDBJ databases">
        <authorList>
            <person name="Zhang Y."/>
            <person name="Guo Z."/>
        </authorList>
    </citation>
    <scope>NUCLEOTIDE SEQUENCE [LARGE SCALE GENOMIC DNA]</scope>
    <source>
        <strain evidence="2 3">KCTC 32221</strain>
    </source>
</reference>
<evidence type="ECO:0008006" key="4">
    <source>
        <dbReference type="Google" id="ProtNLM"/>
    </source>
</evidence>
<accession>A0A0S2KDM3</accession>
<dbReference type="AlphaFoldDB" id="A0A0S2KDM3"/>
<feature type="transmembrane region" description="Helical" evidence="1">
    <location>
        <begin position="142"/>
        <end position="162"/>
    </location>
</feature>
<keyword evidence="3" id="KW-1185">Reference proteome</keyword>
<gene>
    <name evidence="2" type="ORF">PS2015_1758</name>
</gene>
<name>A0A0S2KDM3_9GAMM</name>
<feature type="transmembrane region" description="Helical" evidence="1">
    <location>
        <begin position="182"/>
        <end position="204"/>
    </location>
</feature>